<name>A0A4R1HVA4_PSEEN</name>
<protein>
    <submittedName>
        <fullName evidence="2">Uncharacterized protein</fullName>
    </submittedName>
</protein>
<evidence type="ECO:0000313" key="2">
    <source>
        <dbReference type="EMBL" id="TCK24620.1"/>
    </source>
</evidence>
<feature type="transmembrane region" description="Helical" evidence="1">
    <location>
        <begin position="59"/>
        <end position="79"/>
    </location>
</feature>
<keyword evidence="1" id="KW-1133">Transmembrane helix</keyword>
<dbReference type="RefSeq" id="WP_132421047.1">
    <property type="nucleotide sequence ID" value="NZ_SMFZ01000001.1"/>
</dbReference>
<dbReference type="AlphaFoldDB" id="A0A4R1HVA4"/>
<keyword evidence="1" id="KW-0472">Membrane</keyword>
<sequence>MTSESPPPSERVELTGPGPLWRWLPRAYLVFGLALAGFSVGDLVVAVRSAGSISFGQGAVAVATVLFTVSPAVLAWRFTSKPHPRNRTRVNELAWALTPAERRAVGRALRRGDSIDPEHRPYAVAATAANRRALFFLALMPAVAWSQVTTTAAGELGSGFFWFQLGVAGVVSVAMVGSLLLQLRHERSVRAISI</sequence>
<comment type="caution">
    <text evidence="2">The sequence shown here is derived from an EMBL/GenBank/DDBJ whole genome shotgun (WGS) entry which is preliminary data.</text>
</comment>
<keyword evidence="1" id="KW-0812">Transmembrane</keyword>
<feature type="transmembrane region" description="Helical" evidence="1">
    <location>
        <begin position="133"/>
        <end position="154"/>
    </location>
</feature>
<feature type="transmembrane region" description="Helical" evidence="1">
    <location>
        <begin position="27"/>
        <end position="47"/>
    </location>
</feature>
<gene>
    <name evidence="2" type="ORF">EV378_0395</name>
</gene>
<evidence type="ECO:0000313" key="3">
    <source>
        <dbReference type="Proteomes" id="UP000295560"/>
    </source>
</evidence>
<dbReference type="EMBL" id="SMFZ01000001">
    <property type="protein sequence ID" value="TCK24620.1"/>
    <property type="molecule type" value="Genomic_DNA"/>
</dbReference>
<proteinExistence type="predicted"/>
<evidence type="ECO:0000256" key="1">
    <source>
        <dbReference type="SAM" id="Phobius"/>
    </source>
</evidence>
<organism evidence="2 3">
    <name type="scientific">Pseudonocardia endophytica</name>
    <dbReference type="NCBI Taxonomy" id="401976"/>
    <lineage>
        <taxon>Bacteria</taxon>
        <taxon>Bacillati</taxon>
        <taxon>Actinomycetota</taxon>
        <taxon>Actinomycetes</taxon>
        <taxon>Pseudonocardiales</taxon>
        <taxon>Pseudonocardiaceae</taxon>
        <taxon>Pseudonocardia</taxon>
    </lineage>
</organism>
<feature type="transmembrane region" description="Helical" evidence="1">
    <location>
        <begin position="160"/>
        <end position="181"/>
    </location>
</feature>
<reference evidence="2 3" key="1">
    <citation type="submission" date="2019-03" db="EMBL/GenBank/DDBJ databases">
        <title>Sequencing the genomes of 1000 actinobacteria strains.</title>
        <authorList>
            <person name="Klenk H.-P."/>
        </authorList>
    </citation>
    <scope>NUCLEOTIDE SEQUENCE [LARGE SCALE GENOMIC DNA]</scope>
    <source>
        <strain evidence="2 3">DSM 44969</strain>
    </source>
</reference>
<keyword evidence="3" id="KW-1185">Reference proteome</keyword>
<accession>A0A4R1HVA4</accession>
<dbReference type="Proteomes" id="UP000295560">
    <property type="component" value="Unassembled WGS sequence"/>
</dbReference>